<dbReference type="PROSITE" id="PS50042">
    <property type="entry name" value="CNMP_BINDING_3"/>
    <property type="match status" value="1"/>
</dbReference>
<dbReference type="InterPro" id="IPR050397">
    <property type="entry name" value="Env_Response_Regulators"/>
</dbReference>
<name>A0A845LZJ8_9RHOB</name>
<dbReference type="InterPro" id="IPR012318">
    <property type="entry name" value="HTH_CRP"/>
</dbReference>
<keyword evidence="6" id="KW-1185">Reference proteome</keyword>
<evidence type="ECO:0000256" key="2">
    <source>
        <dbReference type="ARBA" id="ARBA00023125"/>
    </source>
</evidence>
<comment type="caution">
    <text evidence="5">The sequence shown here is derived from an EMBL/GenBank/DDBJ whole genome shotgun (WGS) entry which is preliminary data.</text>
</comment>
<dbReference type="GO" id="GO:0003700">
    <property type="term" value="F:DNA-binding transcription factor activity"/>
    <property type="evidence" value="ECO:0007669"/>
    <property type="project" value="TreeGrafter"/>
</dbReference>
<dbReference type="Gene3D" id="1.10.10.10">
    <property type="entry name" value="Winged helix-like DNA-binding domain superfamily/Winged helix DNA-binding domain"/>
    <property type="match status" value="1"/>
</dbReference>
<organism evidence="5 6">
    <name type="scientific">Maritimibacter harenae</name>
    <dbReference type="NCBI Taxonomy" id="2606218"/>
    <lineage>
        <taxon>Bacteria</taxon>
        <taxon>Pseudomonadati</taxon>
        <taxon>Pseudomonadota</taxon>
        <taxon>Alphaproteobacteria</taxon>
        <taxon>Rhodobacterales</taxon>
        <taxon>Roseobacteraceae</taxon>
        <taxon>Maritimibacter</taxon>
    </lineage>
</organism>
<dbReference type="PANTHER" id="PTHR24567">
    <property type="entry name" value="CRP FAMILY TRANSCRIPTIONAL REGULATORY PROTEIN"/>
    <property type="match status" value="1"/>
</dbReference>
<dbReference type="InterPro" id="IPR014710">
    <property type="entry name" value="RmlC-like_jellyroll"/>
</dbReference>
<evidence type="ECO:0000313" key="5">
    <source>
        <dbReference type="EMBL" id="MZR12209.1"/>
    </source>
</evidence>
<dbReference type="InterPro" id="IPR036388">
    <property type="entry name" value="WH-like_DNA-bd_sf"/>
</dbReference>
<proteinExistence type="predicted"/>
<evidence type="ECO:0000313" key="6">
    <source>
        <dbReference type="Proteomes" id="UP000467322"/>
    </source>
</evidence>
<dbReference type="InterPro" id="IPR036390">
    <property type="entry name" value="WH_DNA-bd_sf"/>
</dbReference>
<dbReference type="AlphaFoldDB" id="A0A845LZJ8"/>
<protein>
    <submittedName>
        <fullName evidence="5">Cyclic nucleotide-binding domain-containing protein</fullName>
    </submittedName>
</protein>
<reference evidence="5 6" key="1">
    <citation type="submission" date="2019-12" db="EMBL/GenBank/DDBJ databases">
        <title>Maritimibacter sp. nov. sp. isolated from sea sand.</title>
        <authorList>
            <person name="Kim J."/>
            <person name="Jeong S.E."/>
            <person name="Jung H.S."/>
            <person name="Jeon C.O."/>
        </authorList>
    </citation>
    <scope>NUCLEOTIDE SEQUENCE [LARGE SCALE GENOMIC DNA]</scope>
    <source>
        <strain evidence="5 6">DP07</strain>
    </source>
</reference>
<dbReference type="Pfam" id="PF00027">
    <property type="entry name" value="cNMP_binding"/>
    <property type="match status" value="1"/>
</dbReference>
<dbReference type="CDD" id="cd00038">
    <property type="entry name" value="CAP_ED"/>
    <property type="match status" value="1"/>
</dbReference>
<dbReference type="PANTHER" id="PTHR24567:SF26">
    <property type="entry name" value="REGULATORY PROTEIN YEIL"/>
    <property type="match status" value="1"/>
</dbReference>
<dbReference type="RefSeq" id="WP_161350332.1">
    <property type="nucleotide sequence ID" value="NZ_WTUX01000009.1"/>
</dbReference>
<evidence type="ECO:0000256" key="3">
    <source>
        <dbReference type="ARBA" id="ARBA00023163"/>
    </source>
</evidence>
<keyword evidence="3" id="KW-0804">Transcription</keyword>
<gene>
    <name evidence="5" type="ORF">GQE99_04175</name>
</gene>
<dbReference type="EMBL" id="WTUX01000009">
    <property type="protein sequence ID" value="MZR12209.1"/>
    <property type="molecule type" value="Genomic_DNA"/>
</dbReference>
<dbReference type="Gene3D" id="2.60.120.10">
    <property type="entry name" value="Jelly Rolls"/>
    <property type="match status" value="1"/>
</dbReference>
<keyword evidence="1" id="KW-0805">Transcription regulation</keyword>
<evidence type="ECO:0000259" key="4">
    <source>
        <dbReference type="PROSITE" id="PS50042"/>
    </source>
</evidence>
<accession>A0A845LZJ8</accession>
<sequence length="285" mass="30916">MLIDSEITSEASPHVLILAERGVELFREADPRAVRALAERAYVARFKSGATIFAQGEPAENIALLLCGTVKVVDLTEDGVSHIMSLLAPGDIVGDIGAPQSRLSWEAATDVIVCVLKRITFEELLSQHPTLQKGYLAATIHQLEKERLWASSMRGKGTLQRVAAWLFTQSPQDSGMTETALPLSLSRRDIASLLDMSPETLCRALHTIMDMEAIWMPTPDLVVVQQRERLRMIAKGVRSPIPSSMRSSPGASGSFSVAARGRWNNGNAKSFALDDGGLPTPTGRA</sequence>
<evidence type="ECO:0000256" key="1">
    <source>
        <dbReference type="ARBA" id="ARBA00023015"/>
    </source>
</evidence>
<dbReference type="GO" id="GO:0003677">
    <property type="term" value="F:DNA binding"/>
    <property type="evidence" value="ECO:0007669"/>
    <property type="project" value="UniProtKB-KW"/>
</dbReference>
<dbReference type="Pfam" id="PF13545">
    <property type="entry name" value="HTH_Crp_2"/>
    <property type="match status" value="1"/>
</dbReference>
<dbReference type="Proteomes" id="UP000467322">
    <property type="component" value="Unassembled WGS sequence"/>
</dbReference>
<feature type="domain" description="Cyclic nucleotide-binding" evidence="4">
    <location>
        <begin position="25"/>
        <end position="97"/>
    </location>
</feature>
<dbReference type="GO" id="GO:0005829">
    <property type="term" value="C:cytosol"/>
    <property type="evidence" value="ECO:0007669"/>
    <property type="project" value="TreeGrafter"/>
</dbReference>
<dbReference type="InterPro" id="IPR018490">
    <property type="entry name" value="cNMP-bd_dom_sf"/>
</dbReference>
<dbReference type="InterPro" id="IPR000595">
    <property type="entry name" value="cNMP-bd_dom"/>
</dbReference>
<dbReference type="SMART" id="SM00100">
    <property type="entry name" value="cNMP"/>
    <property type="match status" value="1"/>
</dbReference>
<dbReference type="SUPFAM" id="SSF46785">
    <property type="entry name" value="Winged helix' DNA-binding domain"/>
    <property type="match status" value="1"/>
</dbReference>
<dbReference type="SUPFAM" id="SSF51206">
    <property type="entry name" value="cAMP-binding domain-like"/>
    <property type="match status" value="1"/>
</dbReference>
<keyword evidence="2" id="KW-0238">DNA-binding</keyword>